<dbReference type="Proteomes" id="UP000499080">
    <property type="component" value="Unassembled WGS sequence"/>
</dbReference>
<reference evidence="2 3" key="1">
    <citation type="journal article" date="2019" name="Sci. Rep.">
        <title>Orb-weaving spider Araneus ventricosus genome elucidates the spidroin gene catalogue.</title>
        <authorList>
            <person name="Kono N."/>
            <person name="Nakamura H."/>
            <person name="Ohtoshi R."/>
            <person name="Moran D.A.P."/>
            <person name="Shinohara A."/>
            <person name="Yoshida Y."/>
            <person name="Fujiwara M."/>
            <person name="Mori M."/>
            <person name="Tomita M."/>
            <person name="Arakawa K."/>
        </authorList>
    </citation>
    <scope>NUCLEOTIDE SEQUENCE [LARGE SCALE GENOMIC DNA]</scope>
</reference>
<gene>
    <name evidence="2" type="ORF">AVEN_231351_1</name>
</gene>
<keyword evidence="3" id="KW-1185">Reference proteome</keyword>
<dbReference type="EMBL" id="BGPR01005107">
    <property type="protein sequence ID" value="GBN06872.1"/>
    <property type="molecule type" value="Genomic_DNA"/>
</dbReference>
<proteinExistence type="predicted"/>
<comment type="caution">
    <text evidence="2">The sequence shown here is derived from an EMBL/GenBank/DDBJ whole genome shotgun (WGS) entry which is preliminary data.</text>
</comment>
<dbReference type="AlphaFoldDB" id="A0A4Y2KX78"/>
<feature type="non-terminal residue" evidence="2">
    <location>
        <position position="36"/>
    </location>
</feature>
<accession>A0A4Y2KX78</accession>
<protein>
    <submittedName>
        <fullName evidence="2">Uncharacterized protein</fullName>
    </submittedName>
</protein>
<feature type="region of interest" description="Disordered" evidence="1">
    <location>
        <begin position="1"/>
        <end position="36"/>
    </location>
</feature>
<name>A0A4Y2KX78_ARAVE</name>
<organism evidence="2 3">
    <name type="scientific">Araneus ventricosus</name>
    <name type="common">Orbweaver spider</name>
    <name type="synonym">Epeira ventricosa</name>
    <dbReference type="NCBI Taxonomy" id="182803"/>
    <lineage>
        <taxon>Eukaryota</taxon>
        <taxon>Metazoa</taxon>
        <taxon>Ecdysozoa</taxon>
        <taxon>Arthropoda</taxon>
        <taxon>Chelicerata</taxon>
        <taxon>Arachnida</taxon>
        <taxon>Araneae</taxon>
        <taxon>Araneomorphae</taxon>
        <taxon>Entelegynae</taxon>
        <taxon>Araneoidea</taxon>
        <taxon>Araneidae</taxon>
        <taxon>Araneus</taxon>
    </lineage>
</organism>
<evidence type="ECO:0000256" key="1">
    <source>
        <dbReference type="SAM" id="MobiDB-lite"/>
    </source>
</evidence>
<feature type="compositionally biased region" description="Basic and acidic residues" evidence="1">
    <location>
        <begin position="1"/>
        <end position="12"/>
    </location>
</feature>
<evidence type="ECO:0000313" key="3">
    <source>
        <dbReference type="Proteomes" id="UP000499080"/>
    </source>
</evidence>
<sequence length="36" mass="4379">MDDVHEWVRADEQCGMTDDEIVQHENNDRDEYEEQP</sequence>
<evidence type="ECO:0000313" key="2">
    <source>
        <dbReference type="EMBL" id="GBN06872.1"/>
    </source>
</evidence>